<evidence type="ECO:0000313" key="1">
    <source>
        <dbReference type="EMBL" id="MEZ8053738.1"/>
    </source>
</evidence>
<dbReference type="PANTHER" id="PTHR18964:SF174">
    <property type="entry name" value="D-ALLOSE KINASE-RELATED"/>
    <property type="match status" value="1"/>
</dbReference>
<dbReference type="Proteomes" id="UP001569175">
    <property type="component" value="Unassembled WGS sequence"/>
</dbReference>
<dbReference type="Pfam" id="PF00480">
    <property type="entry name" value="ROK"/>
    <property type="match status" value="1"/>
</dbReference>
<evidence type="ECO:0000313" key="2">
    <source>
        <dbReference type="Proteomes" id="UP001569175"/>
    </source>
</evidence>
<sequence length="353" mass="39380">MSKRTKSKCVINQIMLIKAEPNIVMGIAIDSHSIYSVASTSNGQEVYRMVQRTPGDLAHLTQHLISRISSVSYRYGRIAAIGISVSEFFLSHRQSVHEVAKSSPTHSTEINQLTRNLNQHFKVDCSLVMHSHSAAIACDAISNAMKSADSIEQPLSAGSSLNKRARDLYKEAILSVFLGDGCGISFYQNNEQVHHPLSSHWAHSRLPNFQWLVDGLTPVCRCGNEACIEQFLSAPSIERQYHQVVLKDQTLAQIFSGVDLSEPHASRIYRTYIDQLARSLVNPIQQLLPTRLVLSGEATTYPTLTADLKVALSRYIHVNEIPVIIHPKQDEFTFARGAFLIAEKNHNNHLRSS</sequence>
<organism evidence="1 2">
    <name type="scientific">Vibrio atlanticus</name>
    <dbReference type="NCBI Taxonomy" id="693153"/>
    <lineage>
        <taxon>Bacteria</taxon>
        <taxon>Pseudomonadati</taxon>
        <taxon>Pseudomonadota</taxon>
        <taxon>Gammaproteobacteria</taxon>
        <taxon>Vibrionales</taxon>
        <taxon>Vibrionaceae</taxon>
        <taxon>Vibrio</taxon>
    </lineage>
</organism>
<protein>
    <submittedName>
        <fullName evidence="1">ROK family protein</fullName>
    </submittedName>
</protein>
<gene>
    <name evidence="1" type="ORF">ACED57_11330</name>
</gene>
<dbReference type="InterPro" id="IPR043129">
    <property type="entry name" value="ATPase_NBD"/>
</dbReference>
<dbReference type="SUPFAM" id="SSF53067">
    <property type="entry name" value="Actin-like ATPase domain"/>
    <property type="match status" value="1"/>
</dbReference>
<reference evidence="1 2" key="1">
    <citation type="submission" date="2024-06" db="EMBL/GenBank/DDBJ databases">
        <authorList>
            <person name="Steensen K."/>
            <person name="Seneca J."/>
            <person name="Bartlau N."/>
            <person name="Yu A.X."/>
            <person name="Polz M.F."/>
        </authorList>
    </citation>
    <scope>NUCLEOTIDE SEQUENCE [LARGE SCALE GENOMIC DNA]</scope>
    <source>
        <strain evidence="1 2">1F9</strain>
    </source>
</reference>
<comment type="caution">
    <text evidence="1">The sequence shown here is derived from an EMBL/GenBank/DDBJ whole genome shotgun (WGS) entry which is preliminary data.</text>
</comment>
<dbReference type="InterPro" id="IPR000600">
    <property type="entry name" value="ROK"/>
</dbReference>
<keyword evidence="2" id="KW-1185">Reference proteome</keyword>
<dbReference type="EMBL" id="JBGOOL010000027">
    <property type="protein sequence ID" value="MEZ8053738.1"/>
    <property type="molecule type" value="Genomic_DNA"/>
</dbReference>
<dbReference type="Gene3D" id="3.30.420.40">
    <property type="match status" value="1"/>
</dbReference>
<dbReference type="RefSeq" id="WP_241816857.1">
    <property type="nucleotide sequence ID" value="NZ_JBFRME010000070.1"/>
</dbReference>
<accession>A0ABV4KMS3</accession>
<proteinExistence type="predicted"/>
<dbReference type="PANTHER" id="PTHR18964">
    <property type="entry name" value="ROK (REPRESSOR, ORF, KINASE) FAMILY"/>
    <property type="match status" value="1"/>
</dbReference>
<name>A0ABV4KMS3_9VIBR</name>